<evidence type="ECO:0000256" key="9">
    <source>
        <dbReference type="ARBA" id="ARBA00051739"/>
    </source>
</evidence>
<dbReference type="Proteomes" id="UP000215332">
    <property type="component" value="Chromosome 1"/>
</dbReference>
<dbReference type="Gene3D" id="3.40.50.720">
    <property type="entry name" value="NAD(P)-binding Rossmann-like Domain"/>
    <property type="match status" value="1"/>
</dbReference>
<dbReference type="GO" id="GO:0016616">
    <property type="term" value="F:oxidoreductase activity, acting on the CH-OH group of donors, NAD or NADP as acceptor"/>
    <property type="evidence" value="ECO:0007669"/>
    <property type="project" value="InterPro"/>
</dbReference>
<organism evidence="20 21">
    <name type="scientific">Cutibacterium granulosum</name>
    <dbReference type="NCBI Taxonomy" id="33011"/>
    <lineage>
        <taxon>Bacteria</taxon>
        <taxon>Bacillati</taxon>
        <taxon>Actinomycetota</taxon>
        <taxon>Actinomycetes</taxon>
        <taxon>Propionibacteriales</taxon>
        <taxon>Propionibacteriaceae</taxon>
        <taxon>Cutibacterium</taxon>
    </lineage>
</organism>
<feature type="binding site" evidence="16">
    <location>
        <position position="253"/>
    </location>
    <ligand>
        <name>a divalent metal cation</name>
        <dbReference type="ChEBI" id="CHEBI:60240"/>
    </ligand>
</feature>
<evidence type="ECO:0000256" key="15">
    <source>
        <dbReference type="PIRSR" id="PIRSR000106-2"/>
    </source>
</evidence>
<evidence type="ECO:0000256" key="16">
    <source>
        <dbReference type="PIRSR" id="PIRSR000106-3"/>
    </source>
</evidence>
<dbReference type="PANTHER" id="PTHR23406">
    <property type="entry name" value="MALIC ENZYME-RELATED"/>
    <property type="match status" value="1"/>
</dbReference>
<dbReference type="CDD" id="cd05312">
    <property type="entry name" value="NAD_bind_1_malic_enz"/>
    <property type="match status" value="1"/>
</dbReference>
<dbReference type="Pfam" id="PF03949">
    <property type="entry name" value="Malic_M"/>
    <property type="match status" value="1"/>
</dbReference>
<dbReference type="GO" id="GO:0043883">
    <property type="term" value="F:malolactic enzyme activity"/>
    <property type="evidence" value="ECO:0007669"/>
    <property type="project" value="UniProtKB-EC"/>
</dbReference>
<reference evidence="20 21" key="1">
    <citation type="submission" date="2017-06" db="EMBL/GenBank/DDBJ databases">
        <authorList>
            <consortium name="Pathogen Informatics"/>
        </authorList>
    </citation>
    <scope>NUCLEOTIDE SEQUENCE [LARGE SCALE GENOMIC DNA]</scope>
    <source>
        <strain evidence="20 21">NCTC11865</strain>
    </source>
</reference>
<evidence type="ECO:0000256" key="5">
    <source>
        <dbReference type="ARBA" id="ARBA00022723"/>
    </source>
</evidence>
<evidence type="ECO:0000256" key="7">
    <source>
        <dbReference type="ARBA" id="ARBA00023211"/>
    </source>
</evidence>
<dbReference type="GO" id="GO:0006108">
    <property type="term" value="P:malate metabolic process"/>
    <property type="evidence" value="ECO:0007669"/>
    <property type="project" value="TreeGrafter"/>
</dbReference>
<dbReference type="FunFam" id="3.40.50.720:FF:000182">
    <property type="entry name" value="NAD-dependent malic enzyme"/>
    <property type="match status" value="1"/>
</dbReference>
<dbReference type="SMART" id="SM00919">
    <property type="entry name" value="Malic_M"/>
    <property type="match status" value="1"/>
</dbReference>
<protein>
    <recommendedName>
        <fullName evidence="12">Malolactic enzyme</fullName>
        <ecNumber evidence="10">4.1.1.101</ecNumber>
    </recommendedName>
    <alternativeName>
        <fullName evidence="13">Malic enzyme</fullName>
    </alternativeName>
    <alternativeName>
        <fullName evidence="11">Putative malate oxidoreductase [NAD]</fullName>
    </alternativeName>
</protein>
<keyword evidence="8" id="KW-0456">Lyase</keyword>
<dbReference type="PANTHER" id="PTHR23406:SF34">
    <property type="entry name" value="NAD-DEPENDENT MALIC ENZYME, MITOCHONDRIAL"/>
    <property type="match status" value="1"/>
</dbReference>
<dbReference type="SUPFAM" id="SSF51735">
    <property type="entry name" value="NAD(P)-binding Rossmann-fold domains"/>
    <property type="match status" value="1"/>
</dbReference>
<keyword evidence="6" id="KW-0520">NAD</keyword>
<evidence type="ECO:0000259" key="19">
    <source>
        <dbReference type="SMART" id="SM01274"/>
    </source>
</evidence>
<dbReference type="SMART" id="SM01274">
    <property type="entry name" value="malic"/>
    <property type="match status" value="1"/>
</dbReference>
<dbReference type="GO" id="GO:0005829">
    <property type="term" value="C:cytosol"/>
    <property type="evidence" value="ECO:0007669"/>
    <property type="project" value="TreeGrafter"/>
</dbReference>
<sequence length="568" mass="62156">MTSSFEFVENPDGEVLRIAARGTDVLGNALINRGTAFTTAEREALDLTGLLPSQVVDIEDQLRRVYSQYRAQPDALSKYLFLTAMHDRNEVLYFRLLGEHIEEMLPIVYTPTIGQAIEQYSYWYHRPRGIFLSIDDPDGIEESLAAMGHDSDEVDLIVVTDSEGILGIGDQGVGGVAITIGKLAVYTAAAGIHPHRVLPVVLDVGTDNMELLNDDGYLGVRHGRVRGEKYDQFIDKFLTTAHDRYPNAMIHWEDFGAANATRILDRYRDDYCTFNDDIQGTAAVVLAALVSAVKVSGIKLSDHRIVVHGAGTAGVGIAELGIKLMMEEGMSESEARSHFWALGSRGLLREGIPMRDFQEPFARSASELSGWHTETPGKYELSDVVRNVKPTILIGTSAQQGAFDEKIVKDMARHCDRPIIMPLSNPISRAEAIPSDLIEWTGGSALIATGSPFDPVQYRGTTYHIAQANNALIFPGVGLGVIASNAKLVSDSMISAAAKALAKVGRPRKLGESLLPDIDQLRPISARVGMAVAQQASQEGLAQKDLDNPVDTIFQTMWRPEYPRIEVI</sequence>
<dbReference type="InterPro" id="IPR036291">
    <property type="entry name" value="NAD(P)-bd_dom_sf"/>
</dbReference>
<comment type="cofactor">
    <cofactor evidence="2">
        <name>Mn(2+)</name>
        <dbReference type="ChEBI" id="CHEBI:29035"/>
    </cofactor>
</comment>
<comment type="similarity">
    <text evidence="3 17">Belongs to the malic enzymes family.</text>
</comment>
<dbReference type="GO" id="GO:0051287">
    <property type="term" value="F:NAD binding"/>
    <property type="evidence" value="ECO:0007669"/>
    <property type="project" value="InterPro"/>
</dbReference>
<evidence type="ECO:0000256" key="10">
    <source>
        <dbReference type="ARBA" id="ARBA00066983"/>
    </source>
</evidence>
<dbReference type="InterPro" id="IPR037062">
    <property type="entry name" value="Malic_N_dom_sf"/>
</dbReference>
<dbReference type="eggNOG" id="COG0281">
    <property type="taxonomic scope" value="Bacteria"/>
</dbReference>
<dbReference type="Pfam" id="PF00390">
    <property type="entry name" value="malic"/>
    <property type="match status" value="1"/>
</dbReference>
<dbReference type="FunFam" id="3.40.50.10380:FF:000001">
    <property type="entry name" value="NAD-dependent malic enzyme"/>
    <property type="match status" value="1"/>
</dbReference>
<dbReference type="Gene3D" id="3.40.50.10380">
    <property type="entry name" value="Malic enzyme, N-terminal domain"/>
    <property type="match status" value="1"/>
</dbReference>
<dbReference type="PRINTS" id="PR00072">
    <property type="entry name" value="MALOXRDTASE"/>
</dbReference>
<dbReference type="GO" id="GO:0043464">
    <property type="term" value="P:malolactic fermentation"/>
    <property type="evidence" value="ECO:0007669"/>
    <property type="project" value="UniProtKB-ARBA"/>
</dbReference>
<dbReference type="KEGG" id="cgrn:4412665_01012"/>
<evidence type="ECO:0000256" key="1">
    <source>
        <dbReference type="ARBA" id="ARBA00001911"/>
    </source>
</evidence>
<dbReference type="NCBIfam" id="NF010052">
    <property type="entry name" value="PRK13529.1"/>
    <property type="match status" value="1"/>
</dbReference>
<keyword evidence="5 16" id="KW-0479">Metal-binding</keyword>
<feature type="binding site" evidence="16">
    <location>
        <position position="277"/>
    </location>
    <ligand>
        <name>a divalent metal cation</name>
        <dbReference type="ChEBI" id="CHEBI:60240"/>
    </ligand>
</feature>
<dbReference type="GO" id="GO:0030145">
    <property type="term" value="F:manganese ion binding"/>
    <property type="evidence" value="ECO:0007669"/>
    <property type="project" value="UniProtKB-ARBA"/>
</dbReference>
<name>A0A239WIR9_9ACTN</name>
<keyword evidence="7" id="KW-0464">Manganese</keyword>
<dbReference type="InterPro" id="IPR015884">
    <property type="entry name" value="Malic_enzyme_CS"/>
</dbReference>
<feature type="domain" description="Malic enzyme NAD-binding" evidence="18">
    <location>
        <begin position="278"/>
        <end position="537"/>
    </location>
</feature>
<dbReference type="InterPro" id="IPR046346">
    <property type="entry name" value="Aminoacid_DH-like_N_sf"/>
</dbReference>
<dbReference type="InterPro" id="IPR012302">
    <property type="entry name" value="Malic_NAD-bd"/>
</dbReference>
<accession>A0A239WIR9</accession>
<evidence type="ECO:0000313" key="20">
    <source>
        <dbReference type="EMBL" id="SNV33793.1"/>
    </source>
</evidence>
<proteinExistence type="inferred from homology"/>
<evidence type="ECO:0000256" key="2">
    <source>
        <dbReference type="ARBA" id="ARBA00001936"/>
    </source>
</evidence>
<evidence type="ECO:0000313" key="21">
    <source>
        <dbReference type="Proteomes" id="UP000215332"/>
    </source>
</evidence>
<evidence type="ECO:0000256" key="17">
    <source>
        <dbReference type="RuleBase" id="RU003427"/>
    </source>
</evidence>
<dbReference type="EMBL" id="LT906441">
    <property type="protein sequence ID" value="SNV33793.1"/>
    <property type="molecule type" value="Genomic_DNA"/>
</dbReference>
<feature type="domain" description="Malic enzyme N-terminal" evidence="19">
    <location>
        <begin position="86"/>
        <end position="268"/>
    </location>
</feature>
<evidence type="ECO:0000256" key="4">
    <source>
        <dbReference type="ARBA" id="ARBA00011738"/>
    </source>
</evidence>
<dbReference type="EC" id="4.1.1.101" evidence="10"/>
<dbReference type="SUPFAM" id="SSF53223">
    <property type="entry name" value="Aminoacid dehydrogenase-like, N-terminal domain"/>
    <property type="match status" value="1"/>
</dbReference>
<evidence type="ECO:0000256" key="6">
    <source>
        <dbReference type="ARBA" id="ARBA00023027"/>
    </source>
</evidence>
<dbReference type="PROSITE" id="PS00331">
    <property type="entry name" value="MALIC_ENZYMES"/>
    <property type="match status" value="1"/>
</dbReference>
<evidence type="ECO:0000256" key="8">
    <source>
        <dbReference type="ARBA" id="ARBA00023239"/>
    </source>
</evidence>
<feature type="binding site" evidence="15">
    <location>
        <position position="469"/>
    </location>
    <ligand>
        <name>(S)-malate</name>
        <dbReference type="ChEBI" id="CHEBI:15589"/>
    </ligand>
</feature>
<dbReference type="InterPro" id="IPR012301">
    <property type="entry name" value="Malic_N_dom"/>
</dbReference>
<dbReference type="PIRSF" id="PIRSF000106">
    <property type="entry name" value="ME"/>
    <property type="match status" value="1"/>
</dbReference>
<comment type="catalytic activity">
    <reaction evidence="9">
        <text>(S)-malate + H(+) = (S)-lactate + CO2</text>
        <dbReference type="Rhea" id="RHEA:46276"/>
        <dbReference type="ChEBI" id="CHEBI:15378"/>
        <dbReference type="ChEBI" id="CHEBI:15589"/>
        <dbReference type="ChEBI" id="CHEBI:16526"/>
        <dbReference type="ChEBI" id="CHEBI:16651"/>
        <dbReference type="EC" id="4.1.1.101"/>
    </reaction>
</comment>
<feature type="active site" description="Proton donor" evidence="14">
    <location>
        <position position="109"/>
    </location>
</feature>
<feature type="binding site" evidence="15">
    <location>
        <position position="425"/>
    </location>
    <ligand>
        <name>(S)-malate</name>
        <dbReference type="ChEBI" id="CHEBI:15589"/>
    </ligand>
</feature>
<keyword evidence="20" id="KW-0560">Oxidoreductase</keyword>
<comment type="cofactor">
    <cofactor evidence="1">
        <name>NAD(+)</name>
        <dbReference type="ChEBI" id="CHEBI:57540"/>
    </cofactor>
</comment>
<evidence type="ECO:0000256" key="13">
    <source>
        <dbReference type="ARBA" id="ARBA00082317"/>
    </source>
</evidence>
<feature type="active site" description="Proton acceptor" evidence="14">
    <location>
        <position position="182"/>
    </location>
</feature>
<comment type="subunit">
    <text evidence="4">Homodimer.</text>
</comment>
<dbReference type="AlphaFoldDB" id="A0A239WIR9"/>
<evidence type="ECO:0000256" key="14">
    <source>
        <dbReference type="PIRSR" id="PIRSR000106-1"/>
    </source>
</evidence>
<gene>
    <name evidence="20" type="primary">maeA</name>
    <name evidence="20" type="ORF">SAMEA4412665_01012</name>
</gene>
<evidence type="ECO:0000256" key="3">
    <source>
        <dbReference type="ARBA" id="ARBA00008785"/>
    </source>
</evidence>
<evidence type="ECO:0000256" key="11">
    <source>
        <dbReference type="ARBA" id="ARBA00073308"/>
    </source>
</evidence>
<dbReference type="GO" id="GO:0004470">
    <property type="term" value="F:malic enzyme activity"/>
    <property type="evidence" value="ECO:0007669"/>
    <property type="project" value="InterPro"/>
</dbReference>
<evidence type="ECO:0000256" key="12">
    <source>
        <dbReference type="ARBA" id="ARBA00074565"/>
    </source>
</evidence>
<comment type="cofactor">
    <cofactor evidence="16">
        <name>Mg(2+)</name>
        <dbReference type="ChEBI" id="CHEBI:18420"/>
    </cofactor>
    <cofactor evidence="16">
        <name>Mn(2+)</name>
        <dbReference type="ChEBI" id="CHEBI:29035"/>
    </cofactor>
    <text evidence="16">Divalent metal cations. Prefers magnesium or manganese.</text>
</comment>
<dbReference type="InterPro" id="IPR001891">
    <property type="entry name" value="Malic_OxRdtase"/>
</dbReference>
<evidence type="ECO:0000259" key="18">
    <source>
        <dbReference type="SMART" id="SM00919"/>
    </source>
</evidence>
<dbReference type="RefSeq" id="WP_065860704.1">
    <property type="nucleotide sequence ID" value="NZ_LT906441.1"/>
</dbReference>
<feature type="binding site" evidence="16">
    <location>
        <position position="254"/>
    </location>
    <ligand>
        <name>a divalent metal cation</name>
        <dbReference type="ChEBI" id="CHEBI:60240"/>
    </ligand>
</feature>